<dbReference type="InterPro" id="IPR005754">
    <property type="entry name" value="Sortase"/>
</dbReference>
<organism evidence="3 4">
    <name type="scientific">Thermoactinomyces daqus</name>
    <dbReference type="NCBI Taxonomy" id="1329516"/>
    <lineage>
        <taxon>Bacteria</taxon>
        <taxon>Bacillati</taxon>
        <taxon>Bacillota</taxon>
        <taxon>Bacilli</taxon>
        <taxon>Bacillales</taxon>
        <taxon>Thermoactinomycetaceae</taxon>
        <taxon>Thermoactinomyces</taxon>
    </lineage>
</organism>
<reference evidence="3 4" key="1">
    <citation type="submission" date="2020-07" db="EMBL/GenBank/DDBJ databases">
        <authorList>
            <person name="Feng H."/>
        </authorList>
    </citation>
    <scope>NUCLEOTIDE SEQUENCE [LARGE SCALE GENOMIC DNA]</scope>
    <source>
        <strain evidence="4">s-11</strain>
    </source>
</reference>
<feature type="active site" description="Proton donor/acceptor" evidence="2">
    <location>
        <position position="115"/>
    </location>
</feature>
<evidence type="ECO:0000256" key="1">
    <source>
        <dbReference type="ARBA" id="ARBA00022801"/>
    </source>
</evidence>
<dbReference type="RefSeq" id="WP_052154000.1">
    <property type="nucleotide sequence ID" value="NZ_JACEIP010000034.1"/>
</dbReference>
<protein>
    <submittedName>
        <fullName evidence="3">Class D sortase</fullName>
    </submittedName>
</protein>
<dbReference type="Pfam" id="PF04203">
    <property type="entry name" value="Sortase"/>
    <property type="match status" value="1"/>
</dbReference>
<proteinExistence type="predicted"/>
<comment type="caution">
    <text evidence="3">The sequence shown here is derived from an EMBL/GenBank/DDBJ whole genome shotgun (WGS) entry which is preliminary data.</text>
</comment>
<evidence type="ECO:0000313" key="3">
    <source>
        <dbReference type="EMBL" id="MBA4544309.1"/>
    </source>
</evidence>
<dbReference type="Proteomes" id="UP000530514">
    <property type="component" value="Unassembled WGS sequence"/>
</dbReference>
<name>A0A7W1XCU2_9BACL</name>
<dbReference type="OrthoDB" id="165822at2"/>
<accession>A0A7W1XCU2</accession>
<evidence type="ECO:0000313" key="4">
    <source>
        <dbReference type="Proteomes" id="UP000530514"/>
    </source>
</evidence>
<feature type="active site" description="Acyl-thioester intermediate" evidence="2">
    <location>
        <position position="173"/>
    </location>
</feature>
<dbReference type="SUPFAM" id="SSF63817">
    <property type="entry name" value="Sortase"/>
    <property type="match status" value="1"/>
</dbReference>
<keyword evidence="1" id="KW-0378">Hydrolase</keyword>
<dbReference type="NCBIfam" id="TIGR01076">
    <property type="entry name" value="sortase_fam"/>
    <property type="match status" value="1"/>
</dbReference>
<dbReference type="InterPro" id="IPR023365">
    <property type="entry name" value="Sortase_dom-sf"/>
</dbReference>
<dbReference type="EMBL" id="JACEIP010000034">
    <property type="protein sequence ID" value="MBA4544309.1"/>
    <property type="molecule type" value="Genomic_DNA"/>
</dbReference>
<sequence length="205" mass="22832">MFKLATRAIIVVGISAFLYGVTKQSLPYWWKAPSSFSASKVIEKPVHAKEKTKQRLYSSIPEEGTEIGKLTIPRLDIQNVPIIQGSYENDLAIGAGHYDRSALPGEADNCVIGGHRDQFFRALKDIRVQDDILIKTSAGRFTYRVTKTTVVDKNDRTIIVSTAPHPELRLVTCYPFTFIGPAPKRFIVFAELVHAEYHAKGGGLE</sequence>
<dbReference type="GO" id="GO:0016787">
    <property type="term" value="F:hydrolase activity"/>
    <property type="evidence" value="ECO:0007669"/>
    <property type="project" value="UniProtKB-KW"/>
</dbReference>
<keyword evidence="4" id="KW-1185">Reference proteome</keyword>
<dbReference type="InterPro" id="IPR041999">
    <property type="entry name" value="Sortase_D_1"/>
</dbReference>
<evidence type="ECO:0000256" key="2">
    <source>
        <dbReference type="PIRSR" id="PIRSR605754-1"/>
    </source>
</evidence>
<dbReference type="AlphaFoldDB" id="A0A7W1XCU2"/>
<dbReference type="Gene3D" id="2.40.260.10">
    <property type="entry name" value="Sortase"/>
    <property type="match status" value="1"/>
</dbReference>
<gene>
    <name evidence="3" type="ORF">H1164_15765</name>
</gene>
<dbReference type="CDD" id="cd05828">
    <property type="entry name" value="Sortase_D_1"/>
    <property type="match status" value="1"/>
</dbReference>